<comment type="caution">
    <text evidence="1">The sequence shown here is derived from an EMBL/GenBank/DDBJ whole genome shotgun (WGS) entry which is preliminary data.</text>
</comment>
<protein>
    <submittedName>
        <fullName evidence="1">Uncharacterized protein</fullName>
    </submittedName>
</protein>
<evidence type="ECO:0000313" key="1">
    <source>
        <dbReference type="EMBL" id="MDT0322092.1"/>
    </source>
</evidence>
<reference evidence="2" key="1">
    <citation type="submission" date="2023-07" db="EMBL/GenBank/DDBJ databases">
        <title>30 novel species of actinomycetes from the DSMZ collection.</title>
        <authorList>
            <person name="Nouioui I."/>
        </authorList>
    </citation>
    <scope>NUCLEOTIDE SEQUENCE [LARGE SCALE GENOMIC DNA]</scope>
    <source>
        <strain evidence="2">DSM 44918</strain>
    </source>
</reference>
<proteinExistence type="predicted"/>
<dbReference type="RefSeq" id="WP_311602521.1">
    <property type="nucleotide sequence ID" value="NZ_JAVREM010000054.1"/>
</dbReference>
<evidence type="ECO:0000313" key="2">
    <source>
        <dbReference type="Proteomes" id="UP001183420"/>
    </source>
</evidence>
<accession>A0ABU2LY60</accession>
<dbReference type="InterPro" id="IPR046732">
    <property type="entry name" value="DUF6624"/>
</dbReference>
<keyword evidence="2" id="KW-1185">Reference proteome</keyword>
<dbReference type="Proteomes" id="UP001183420">
    <property type="component" value="Unassembled WGS sequence"/>
</dbReference>
<name>A0ABU2LY60_9ACTN</name>
<dbReference type="EMBL" id="JAVREM010000054">
    <property type="protein sequence ID" value="MDT0322092.1"/>
    <property type="molecule type" value="Genomic_DNA"/>
</dbReference>
<sequence>MSKTTGGAADDLDSSAELAAELLRRRDEDQHVRGLLPDTGPWPSDVLERMRRIDADNTAFLKRVIAAHGWPGLSLVGRHAANAAWLIAQHSDADPEFQRHARDLIAEAVAKGEAPRRHLAYITDRCLVHEGQPQLYGTQYFDNGDGAGVRPRPIADLDRLDQRRAEAGLSPYAEHDARMRKRP</sequence>
<gene>
    <name evidence="1" type="ORF">RNC47_27550</name>
</gene>
<dbReference type="Pfam" id="PF20329">
    <property type="entry name" value="DUF6624"/>
    <property type="match status" value="1"/>
</dbReference>
<organism evidence="1 2">
    <name type="scientific">Streptomyces millisiae</name>
    <dbReference type="NCBI Taxonomy" id="3075542"/>
    <lineage>
        <taxon>Bacteria</taxon>
        <taxon>Bacillati</taxon>
        <taxon>Actinomycetota</taxon>
        <taxon>Actinomycetes</taxon>
        <taxon>Kitasatosporales</taxon>
        <taxon>Streptomycetaceae</taxon>
        <taxon>Streptomyces</taxon>
    </lineage>
</organism>